<gene>
    <name evidence="2" type="ORF">MBRA1_001789</name>
</gene>
<sequence>MSVHGTACAVLRDVICHHSVPARDAVQRALDAPEATFRDARTAFARVIPLLAEDAYRAAMLPTLTRTIASRSESAALVDWLSDAEDAMVNAVYADLLALAQRHVRDNRVIVPVLQTVQHLLEWDILPENETILERLVHVATAYVATLKSVPRLTVSMHMYVYVSYAVPCKPCAPPVFGLVHSRVSGPF</sequence>
<evidence type="ECO:0000313" key="3">
    <source>
        <dbReference type="Proteomes" id="UP001216638"/>
    </source>
</evidence>
<proteinExistence type="predicted"/>
<dbReference type="Pfam" id="PF12612">
    <property type="entry name" value="TFCD_C"/>
    <property type="match status" value="1"/>
</dbReference>
<accession>A0AAF0DTH0</accession>
<evidence type="ECO:0000259" key="1">
    <source>
        <dbReference type="Pfam" id="PF12612"/>
    </source>
</evidence>
<name>A0AAF0DTH0_9BASI</name>
<protein>
    <recommendedName>
        <fullName evidence="1">Tubulin-folding cofactor D C-terminal domain-containing protein</fullName>
    </recommendedName>
</protein>
<dbReference type="EMBL" id="CP119952">
    <property type="protein sequence ID" value="WFC95142.1"/>
    <property type="molecule type" value="Genomic_DNA"/>
</dbReference>
<feature type="domain" description="Tubulin-folding cofactor D C-terminal" evidence="1">
    <location>
        <begin position="7"/>
        <end position="152"/>
    </location>
</feature>
<evidence type="ECO:0000313" key="2">
    <source>
        <dbReference type="EMBL" id="WFC95142.1"/>
    </source>
</evidence>
<reference evidence="2" key="1">
    <citation type="submission" date="2023-03" db="EMBL/GenBank/DDBJ databases">
        <title>Mating type loci evolution in Malassezia.</title>
        <authorList>
            <person name="Coelho M.A."/>
        </authorList>
    </citation>
    <scope>NUCLEOTIDE SEQUENCE</scope>
    <source>
        <strain evidence="2">CBS 14135</strain>
    </source>
</reference>
<organism evidence="2 3">
    <name type="scientific">Malassezia brasiliensis</name>
    <dbReference type="NCBI Taxonomy" id="1821822"/>
    <lineage>
        <taxon>Eukaryota</taxon>
        <taxon>Fungi</taxon>
        <taxon>Dikarya</taxon>
        <taxon>Basidiomycota</taxon>
        <taxon>Ustilaginomycotina</taxon>
        <taxon>Malasseziomycetes</taxon>
        <taxon>Malasseziales</taxon>
        <taxon>Malasseziaceae</taxon>
        <taxon>Malassezia</taxon>
    </lineage>
</organism>
<dbReference type="AlphaFoldDB" id="A0AAF0DTH0"/>
<keyword evidence="3" id="KW-1185">Reference proteome</keyword>
<dbReference type="InterPro" id="IPR022577">
    <property type="entry name" value="TBCD_C"/>
</dbReference>
<dbReference type="Proteomes" id="UP001216638">
    <property type="component" value="Chromosome 2"/>
</dbReference>